<evidence type="ECO:0000313" key="1">
    <source>
        <dbReference type="EMBL" id="MPM95480.1"/>
    </source>
</evidence>
<reference evidence="1" key="1">
    <citation type="submission" date="2019-08" db="EMBL/GenBank/DDBJ databases">
        <authorList>
            <person name="Kucharzyk K."/>
            <person name="Murdoch R.W."/>
            <person name="Higgins S."/>
            <person name="Loffler F."/>
        </authorList>
    </citation>
    <scope>NUCLEOTIDE SEQUENCE</scope>
</reference>
<dbReference type="PANTHER" id="PTHR34822">
    <property type="entry name" value="GRPB DOMAIN PROTEIN (AFU_ORTHOLOGUE AFUA_1G01530)"/>
    <property type="match status" value="1"/>
</dbReference>
<dbReference type="PANTHER" id="PTHR34822:SF1">
    <property type="entry name" value="GRPB FAMILY PROTEIN"/>
    <property type="match status" value="1"/>
</dbReference>
<dbReference type="EMBL" id="VSSQ01041969">
    <property type="protein sequence ID" value="MPM95480.1"/>
    <property type="molecule type" value="Genomic_DNA"/>
</dbReference>
<dbReference type="InterPro" id="IPR043519">
    <property type="entry name" value="NT_sf"/>
</dbReference>
<dbReference type="Pfam" id="PF04229">
    <property type="entry name" value="GrpB"/>
    <property type="match status" value="1"/>
</dbReference>
<dbReference type="AlphaFoldDB" id="A0A645E143"/>
<name>A0A645E143_9ZZZZ</name>
<dbReference type="Gene3D" id="3.30.460.10">
    <property type="entry name" value="Beta Polymerase, domain 2"/>
    <property type="match status" value="1"/>
</dbReference>
<sequence>MHAQTSPGFRLVFNKGYTPNGLDEKVYHLHVRYSGDWDELYFRDYLQKYPQVADEYGRLKLELAGRCRHDRDGYTNAKADFIRKYTRLATDEFKGRYTPADAKPGE</sequence>
<dbReference type="InterPro" id="IPR007344">
    <property type="entry name" value="GrpB/CoaE"/>
</dbReference>
<evidence type="ECO:0008006" key="2">
    <source>
        <dbReference type="Google" id="ProtNLM"/>
    </source>
</evidence>
<protein>
    <recommendedName>
        <fullName evidence="2">GrpB family protein</fullName>
    </recommendedName>
</protein>
<comment type="caution">
    <text evidence="1">The sequence shown here is derived from an EMBL/GenBank/DDBJ whole genome shotgun (WGS) entry which is preliminary data.</text>
</comment>
<accession>A0A645E143</accession>
<organism evidence="1">
    <name type="scientific">bioreactor metagenome</name>
    <dbReference type="NCBI Taxonomy" id="1076179"/>
    <lineage>
        <taxon>unclassified sequences</taxon>
        <taxon>metagenomes</taxon>
        <taxon>ecological metagenomes</taxon>
    </lineage>
</organism>
<gene>
    <name evidence="1" type="ORF">SDC9_142634</name>
</gene>
<dbReference type="SUPFAM" id="SSF81301">
    <property type="entry name" value="Nucleotidyltransferase"/>
    <property type="match status" value="1"/>
</dbReference>
<proteinExistence type="predicted"/>